<reference evidence="1" key="1">
    <citation type="submission" date="2022-01" db="EMBL/GenBank/DDBJ databases">
        <authorList>
            <person name="King R."/>
        </authorList>
    </citation>
    <scope>NUCLEOTIDE SEQUENCE</scope>
</reference>
<gene>
    <name evidence="1" type="ORF">PHAECO_LOCUS1674</name>
</gene>
<keyword evidence="2" id="KW-1185">Reference proteome</keyword>
<dbReference type="PANTHER" id="PTHR31649:SF10">
    <property type="entry name" value="IP19903P-RELATED"/>
    <property type="match status" value="1"/>
</dbReference>
<dbReference type="InterPro" id="IPR006616">
    <property type="entry name" value="DM9_repeat"/>
</dbReference>
<evidence type="ECO:0000313" key="1">
    <source>
        <dbReference type="EMBL" id="CAH1117733.1"/>
    </source>
</evidence>
<organism evidence="1 2">
    <name type="scientific">Phaedon cochleariae</name>
    <name type="common">Mustard beetle</name>
    <dbReference type="NCBI Taxonomy" id="80249"/>
    <lineage>
        <taxon>Eukaryota</taxon>
        <taxon>Metazoa</taxon>
        <taxon>Ecdysozoa</taxon>
        <taxon>Arthropoda</taxon>
        <taxon>Hexapoda</taxon>
        <taxon>Insecta</taxon>
        <taxon>Pterygota</taxon>
        <taxon>Neoptera</taxon>
        <taxon>Endopterygota</taxon>
        <taxon>Coleoptera</taxon>
        <taxon>Polyphaga</taxon>
        <taxon>Cucujiformia</taxon>
        <taxon>Chrysomeloidea</taxon>
        <taxon>Chrysomelidae</taxon>
        <taxon>Chrysomelinae</taxon>
        <taxon>Chrysomelini</taxon>
        <taxon>Phaedon</taxon>
    </lineage>
</organism>
<dbReference type="SMART" id="SM00696">
    <property type="entry name" value="DM9"/>
    <property type="match status" value="2"/>
</dbReference>
<reference evidence="1" key="2">
    <citation type="submission" date="2022-10" db="EMBL/GenBank/DDBJ databases">
        <authorList>
            <consortium name="ENA_rothamsted_submissions"/>
            <consortium name="culmorum"/>
            <person name="King R."/>
        </authorList>
    </citation>
    <scope>NUCLEOTIDE SEQUENCE</scope>
</reference>
<dbReference type="EMBL" id="OU896716">
    <property type="protein sequence ID" value="CAH1117733.1"/>
    <property type="molecule type" value="Genomic_DNA"/>
</dbReference>
<dbReference type="AlphaFoldDB" id="A0A9P0DE43"/>
<dbReference type="OrthoDB" id="1925699at2759"/>
<dbReference type="Pfam" id="PF11901">
    <property type="entry name" value="DM9"/>
    <property type="match status" value="1"/>
</dbReference>
<protein>
    <submittedName>
        <fullName evidence="1">Uncharacterized protein</fullName>
    </submittedName>
</protein>
<dbReference type="Proteomes" id="UP001153737">
    <property type="component" value="Chromosome 10"/>
</dbReference>
<proteinExistence type="predicted"/>
<accession>A0A9P0DE43</accession>
<sequence length="146" mass="16097">MAAYHWVDAHAHAGIPSTTIHGGYDIDGAQIFVGRAFHEGDWLPAKVIPSKNVAYVAYGGEEHGKSQFQVLCEQRFDWVPSSNGNIPYGAVEGGRTSDGEPLYIGRVHHMGSHTVGKIHPSHRTCYIPFDGKEIGYPHYEILVLRS</sequence>
<name>A0A9P0DE43_PHACE</name>
<dbReference type="PANTHER" id="PTHR31649">
    <property type="entry name" value="AGAP009604-PA"/>
    <property type="match status" value="1"/>
</dbReference>
<evidence type="ECO:0000313" key="2">
    <source>
        <dbReference type="Proteomes" id="UP001153737"/>
    </source>
</evidence>